<feature type="domain" description="Response regulatory" evidence="6">
    <location>
        <begin position="2"/>
        <end position="116"/>
    </location>
</feature>
<dbReference type="SUPFAM" id="SSF52172">
    <property type="entry name" value="CheY-like"/>
    <property type="match status" value="1"/>
</dbReference>
<dbReference type="GO" id="GO:0003677">
    <property type="term" value="F:DNA binding"/>
    <property type="evidence" value="ECO:0007669"/>
    <property type="project" value="UniProtKB-KW"/>
</dbReference>
<dbReference type="InterPro" id="IPR011006">
    <property type="entry name" value="CheY-like_superfamily"/>
</dbReference>
<proteinExistence type="predicted"/>
<evidence type="ECO:0000256" key="2">
    <source>
        <dbReference type="ARBA" id="ARBA00023015"/>
    </source>
</evidence>
<evidence type="ECO:0000256" key="1">
    <source>
        <dbReference type="ARBA" id="ARBA00023012"/>
    </source>
</evidence>
<dbReference type="KEGG" id="cheb:HH215_03495"/>
<keyword evidence="2" id="KW-0805">Transcription regulation</keyword>
<feature type="modified residue" description="4-aspartylphosphate" evidence="5">
    <location>
        <position position="53"/>
    </location>
</feature>
<dbReference type="Pfam" id="PF00072">
    <property type="entry name" value="Response_reg"/>
    <property type="match status" value="1"/>
</dbReference>
<dbReference type="InterPro" id="IPR001789">
    <property type="entry name" value="Sig_transdc_resp-reg_receiver"/>
</dbReference>
<dbReference type="SMART" id="SM00448">
    <property type="entry name" value="REC"/>
    <property type="match status" value="1"/>
</dbReference>
<dbReference type="Proteomes" id="UP000502248">
    <property type="component" value="Chromosome"/>
</dbReference>
<dbReference type="InterPro" id="IPR005158">
    <property type="entry name" value="BTAD"/>
</dbReference>
<dbReference type="SUPFAM" id="SSF46894">
    <property type="entry name" value="C-terminal effector domain of the bipartite response regulators"/>
    <property type="match status" value="1"/>
</dbReference>
<gene>
    <name evidence="7" type="ORF">HH215_03495</name>
</gene>
<dbReference type="InterPro" id="IPR016032">
    <property type="entry name" value="Sig_transdc_resp-reg_C-effctor"/>
</dbReference>
<evidence type="ECO:0000313" key="8">
    <source>
        <dbReference type="Proteomes" id="UP000502248"/>
    </source>
</evidence>
<keyword evidence="3" id="KW-0238">DNA-binding</keyword>
<dbReference type="Pfam" id="PF03704">
    <property type="entry name" value="BTAD"/>
    <property type="match status" value="1"/>
</dbReference>
<dbReference type="InterPro" id="IPR036388">
    <property type="entry name" value="WH-like_DNA-bd_sf"/>
</dbReference>
<sequence>MRAILVDDEGLALRDLERQLSKIPGMSVVGAFKYAGEALDHMAELKPDVVFLDIEMPEISGIEAAERIRTIDSEIDIVFVTAYEEYAVKAFELAALDYVLKPINSDRLQRTIDRISQHKPNHLDQTHEPDTAVVNCFQRLQISYGKPEPFSWRTARSQELFAYMIYKRNQPVRKDILLELMWPDIDYKKAYTQLYTTIYQIRRSLEAAGISIRLTNSGNDYYLDLGNNLYDVQEWENARLVLPELTSDNVALHVQWLEGYAGDYLLENDYWWSESERQRLRDLWYKHALAVGQAYQEANLSKEALLHYETIEKKFPFTEEIYFIIMKLHAENGDLHLSGKKYEQLLEMLREEYGMEPSSSVRQWAETYLD</sequence>
<evidence type="ECO:0000256" key="4">
    <source>
        <dbReference type="ARBA" id="ARBA00023163"/>
    </source>
</evidence>
<name>A0A7Z2ZK29_9BACL</name>
<organism evidence="7 8">
    <name type="scientific">Cohnella herbarum</name>
    <dbReference type="NCBI Taxonomy" id="2728023"/>
    <lineage>
        <taxon>Bacteria</taxon>
        <taxon>Bacillati</taxon>
        <taxon>Bacillota</taxon>
        <taxon>Bacilli</taxon>
        <taxon>Bacillales</taxon>
        <taxon>Paenibacillaceae</taxon>
        <taxon>Cohnella</taxon>
    </lineage>
</organism>
<dbReference type="PROSITE" id="PS50110">
    <property type="entry name" value="RESPONSE_REGULATORY"/>
    <property type="match status" value="1"/>
</dbReference>
<dbReference type="AlphaFoldDB" id="A0A7Z2ZK29"/>
<dbReference type="InterPro" id="IPR051677">
    <property type="entry name" value="AfsR-DnrI-RedD_regulator"/>
</dbReference>
<evidence type="ECO:0000256" key="3">
    <source>
        <dbReference type="ARBA" id="ARBA00023125"/>
    </source>
</evidence>
<dbReference type="GO" id="GO:0000160">
    <property type="term" value="P:phosphorelay signal transduction system"/>
    <property type="evidence" value="ECO:0007669"/>
    <property type="project" value="UniProtKB-KW"/>
</dbReference>
<dbReference type="EMBL" id="CP051680">
    <property type="protein sequence ID" value="QJD82339.1"/>
    <property type="molecule type" value="Genomic_DNA"/>
</dbReference>
<keyword evidence="1" id="KW-0902">Two-component regulatory system</keyword>
<dbReference type="Gene3D" id="1.10.10.10">
    <property type="entry name" value="Winged helix-like DNA-binding domain superfamily/Winged helix DNA-binding domain"/>
    <property type="match status" value="1"/>
</dbReference>
<accession>A0A7Z2ZK29</accession>
<keyword evidence="4" id="KW-0804">Transcription</keyword>
<reference evidence="7 8" key="1">
    <citation type="submission" date="2020-04" db="EMBL/GenBank/DDBJ databases">
        <title>Genome sequencing of novel species.</title>
        <authorList>
            <person name="Heo J."/>
            <person name="Kim S.-J."/>
            <person name="Kim J.-S."/>
            <person name="Hong S.-B."/>
            <person name="Kwon S.-W."/>
        </authorList>
    </citation>
    <scope>NUCLEOTIDE SEQUENCE [LARGE SCALE GENOMIC DNA]</scope>
    <source>
        <strain evidence="7 8">MFER-1</strain>
    </source>
</reference>
<dbReference type="RefSeq" id="WP_169278638.1">
    <property type="nucleotide sequence ID" value="NZ_CP051680.1"/>
</dbReference>
<keyword evidence="8" id="KW-1185">Reference proteome</keyword>
<dbReference type="PANTHER" id="PTHR35807">
    <property type="entry name" value="TRANSCRIPTIONAL REGULATOR REDD-RELATED"/>
    <property type="match status" value="1"/>
</dbReference>
<dbReference type="Gene3D" id="3.40.50.2300">
    <property type="match status" value="1"/>
</dbReference>
<dbReference type="PANTHER" id="PTHR35807:SF2">
    <property type="entry name" value="TRANSCRIPTIONAL ACTIVATOR DOMAIN"/>
    <property type="match status" value="1"/>
</dbReference>
<keyword evidence="5" id="KW-0597">Phosphoprotein</keyword>
<evidence type="ECO:0000256" key="5">
    <source>
        <dbReference type="PROSITE-ProRule" id="PRU00169"/>
    </source>
</evidence>
<dbReference type="Gene3D" id="1.25.40.10">
    <property type="entry name" value="Tetratricopeptide repeat domain"/>
    <property type="match status" value="1"/>
</dbReference>
<evidence type="ECO:0000259" key="6">
    <source>
        <dbReference type="PROSITE" id="PS50110"/>
    </source>
</evidence>
<dbReference type="SUPFAM" id="SSF48452">
    <property type="entry name" value="TPR-like"/>
    <property type="match status" value="1"/>
</dbReference>
<dbReference type="SMART" id="SM01043">
    <property type="entry name" value="BTAD"/>
    <property type="match status" value="1"/>
</dbReference>
<dbReference type="GO" id="GO:0006355">
    <property type="term" value="P:regulation of DNA-templated transcription"/>
    <property type="evidence" value="ECO:0007669"/>
    <property type="project" value="InterPro"/>
</dbReference>
<dbReference type="InterPro" id="IPR011990">
    <property type="entry name" value="TPR-like_helical_dom_sf"/>
</dbReference>
<protein>
    <submittedName>
        <fullName evidence="7">Response regulator</fullName>
    </submittedName>
</protein>
<evidence type="ECO:0000313" key="7">
    <source>
        <dbReference type="EMBL" id="QJD82339.1"/>
    </source>
</evidence>